<evidence type="ECO:0000256" key="3">
    <source>
        <dbReference type="ARBA" id="ARBA00022827"/>
    </source>
</evidence>
<proteinExistence type="predicted"/>
<keyword evidence="10" id="KW-1185">Reference proteome</keyword>
<dbReference type="PROSITE" id="PS51384">
    <property type="entry name" value="FAD_FR"/>
    <property type="match status" value="1"/>
</dbReference>
<evidence type="ECO:0000256" key="1">
    <source>
        <dbReference type="ARBA" id="ARBA00001974"/>
    </source>
</evidence>
<evidence type="ECO:0000256" key="7">
    <source>
        <dbReference type="PIRSR" id="PIRSR000361-1"/>
    </source>
</evidence>
<gene>
    <name evidence="9" type="ORF">NATSA_03615</name>
</gene>
<dbReference type="Gene3D" id="2.40.30.10">
    <property type="entry name" value="Translation factors"/>
    <property type="match status" value="1"/>
</dbReference>
<comment type="cofactor">
    <cofactor evidence="1">
        <name>FAD</name>
        <dbReference type="ChEBI" id="CHEBI:57692"/>
    </cofactor>
</comment>
<keyword evidence="4 6" id="KW-0521">NADP</keyword>
<dbReference type="InterPro" id="IPR001709">
    <property type="entry name" value="Flavoprot_Pyr_Nucl_cyt_Rdtase"/>
</dbReference>
<feature type="binding site" evidence="7">
    <location>
        <position position="109"/>
    </location>
    <ligand>
        <name>NADP(+)</name>
        <dbReference type="ChEBI" id="CHEBI:58349"/>
    </ligand>
</feature>
<evidence type="ECO:0000259" key="8">
    <source>
        <dbReference type="PROSITE" id="PS51384"/>
    </source>
</evidence>
<name>A0A8J7RPY2_9BACT</name>
<keyword evidence="2 6" id="KW-0285">Flavoprotein</keyword>
<feature type="binding site" evidence="7">
    <location>
        <position position="89"/>
    </location>
    <ligand>
        <name>NADP(+)</name>
        <dbReference type="ChEBI" id="CHEBI:58349"/>
    </ligand>
</feature>
<feature type="binding site" evidence="7">
    <location>
        <begin position="262"/>
        <end position="263"/>
    </location>
    <ligand>
        <name>NADP(+)</name>
        <dbReference type="ChEBI" id="CHEBI:58349"/>
    </ligand>
</feature>
<dbReference type="EMBL" id="JAFIDN010000002">
    <property type="protein sequence ID" value="MBP3191744.1"/>
    <property type="molecule type" value="Genomic_DNA"/>
</dbReference>
<dbReference type="PANTHER" id="PTHR43314">
    <property type="match status" value="1"/>
</dbReference>
<evidence type="ECO:0000256" key="2">
    <source>
        <dbReference type="ARBA" id="ARBA00022630"/>
    </source>
</evidence>
<comment type="caution">
    <text evidence="9">The sequence shown here is derived from an EMBL/GenBank/DDBJ whole genome shotgun (WGS) entry which is preliminary data.</text>
</comment>
<dbReference type="InterPro" id="IPR017927">
    <property type="entry name" value="FAD-bd_FR_type"/>
</dbReference>
<dbReference type="InterPro" id="IPR017938">
    <property type="entry name" value="Riboflavin_synthase-like_b-brl"/>
</dbReference>
<accession>A0A8J7RPY2</accession>
<dbReference type="PIRSF" id="PIRSF000361">
    <property type="entry name" value="Frd-NADP+_RD"/>
    <property type="match status" value="1"/>
</dbReference>
<evidence type="ECO:0000256" key="4">
    <source>
        <dbReference type="ARBA" id="ARBA00022857"/>
    </source>
</evidence>
<dbReference type="InterPro" id="IPR039261">
    <property type="entry name" value="FNR_nucleotide-bd"/>
</dbReference>
<protein>
    <recommendedName>
        <fullName evidence="8">FAD-binding FR-type domain-containing protein</fullName>
    </recommendedName>
</protein>
<keyword evidence="5 6" id="KW-0560">Oxidoreductase</keyword>
<dbReference type="Pfam" id="PF00175">
    <property type="entry name" value="NAD_binding_1"/>
    <property type="match status" value="1"/>
</dbReference>
<feature type="binding site" evidence="7">
    <location>
        <begin position="223"/>
        <end position="224"/>
    </location>
    <ligand>
        <name>NADP(+)</name>
        <dbReference type="ChEBI" id="CHEBI:58349"/>
    </ligand>
</feature>
<evidence type="ECO:0000256" key="5">
    <source>
        <dbReference type="ARBA" id="ARBA00023002"/>
    </source>
</evidence>
<dbReference type="SUPFAM" id="SSF52343">
    <property type="entry name" value="Ferredoxin reductase-like, C-terminal NADP-linked domain"/>
    <property type="match status" value="1"/>
</dbReference>
<dbReference type="PRINTS" id="PR00371">
    <property type="entry name" value="FPNCR"/>
</dbReference>
<dbReference type="InterPro" id="IPR015701">
    <property type="entry name" value="FNR"/>
</dbReference>
<evidence type="ECO:0000313" key="10">
    <source>
        <dbReference type="Proteomes" id="UP000673975"/>
    </source>
</evidence>
<dbReference type="SUPFAM" id="SSF63380">
    <property type="entry name" value="Riboflavin synthase domain-like"/>
    <property type="match status" value="1"/>
</dbReference>
<feature type="domain" description="FAD-binding FR-type" evidence="8">
    <location>
        <begin position="24"/>
        <end position="151"/>
    </location>
</feature>
<dbReference type="Gene3D" id="3.40.50.80">
    <property type="entry name" value="Nucleotide-binding domain of ferredoxin-NADP reductase (FNR) module"/>
    <property type="match status" value="1"/>
</dbReference>
<dbReference type="Proteomes" id="UP000673975">
    <property type="component" value="Unassembled WGS sequence"/>
</dbReference>
<evidence type="ECO:0000313" key="9">
    <source>
        <dbReference type="EMBL" id="MBP3191744.1"/>
    </source>
</evidence>
<organism evidence="9 10">
    <name type="scientific">Natronogracilivirga saccharolytica</name>
    <dbReference type="NCBI Taxonomy" id="2812953"/>
    <lineage>
        <taxon>Bacteria</taxon>
        <taxon>Pseudomonadati</taxon>
        <taxon>Balneolota</taxon>
        <taxon>Balneolia</taxon>
        <taxon>Balneolales</taxon>
        <taxon>Cyclonatronaceae</taxon>
        <taxon>Natronogracilivirga</taxon>
    </lineage>
</organism>
<dbReference type="AlphaFoldDB" id="A0A8J7RPY2"/>
<keyword evidence="3 6" id="KW-0274">FAD</keyword>
<feature type="binding site" evidence="7">
    <location>
        <position position="233"/>
    </location>
    <ligand>
        <name>NADP(+)</name>
        <dbReference type="ChEBI" id="CHEBI:58349"/>
    </ligand>
</feature>
<reference evidence="9" key="1">
    <citation type="submission" date="2021-02" db="EMBL/GenBank/DDBJ databases">
        <title>Natronogracilivirga saccharolytica gen. nov. sp. nov. a new anaerobic, haloalkiliphilic carbohydrate-fermenting bacterium from soda lake and proposing of Cyclonatronumiaceae fam. nov. in the phylum Balneolaeota.</title>
        <authorList>
            <person name="Zhilina T.N."/>
            <person name="Sorokin D.Y."/>
            <person name="Zavarzina D.G."/>
            <person name="Toshchakov S.V."/>
            <person name="Kublanov I.V."/>
        </authorList>
    </citation>
    <scope>NUCLEOTIDE SEQUENCE</scope>
    <source>
        <strain evidence="9">Z-1702</strain>
    </source>
</reference>
<feature type="binding site" evidence="7">
    <location>
        <position position="167"/>
    </location>
    <ligand>
        <name>NADP(+)</name>
        <dbReference type="ChEBI" id="CHEBI:58349"/>
    </ligand>
</feature>
<dbReference type="GO" id="GO:0016491">
    <property type="term" value="F:oxidoreductase activity"/>
    <property type="evidence" value="ECO:0007669"/>
    <property type="project" value="UniProtKB-KW"/>
</dbReference>
<dbReference type="InterPro" id="IPR001433">
    <property type="entry name" value="OxRdtase_FAD/NAD-bd"/>
</dbReference>
<sequence length="317" mass="35761">MNSKTHNHSEVSFPDVSVNLYKPNNPVEVSVVENKLATLEVSPNIIRHITFDVSGTELEGNIRTGQSIGIIPEGYTEHDGKPAKVRLYSVSSPSRGEDGEGKLISTTVKRVIEEDLDTNNLFLGICSNYLSSLKPGDKVKMTGPSGKRFVLPENSHDFNYVFFATGTGIAPYRGMITDLFENGFDKQAALIFGAPYRTDLLYYDFFQGLSVRNDNFHYLTSISREGTRPDGTKPYVQYQLIDSREVLRPLLEQDNTLIYVCGLKGMELGLYQLLAQEGYEGYLRISDDIRDKSPAEWDRDDLKKRVRPSGRMFLEVY</sequence>
<dbReference type="RefSeq" id="WP_210510478.1">
    <property type="nucleotide sequence ID" value="NZ_JAFIDN010000002.1"/>
</dbReference>
<evidence type="ECO:0000256" key="6">
    <source>
        <dbReference type="PIRNR" id="PIRNR000361"/>
    </source>
</evidence>